<dbReference type="Proteomes" id="UP000799536">
    <property type="component" value="Unassembled WGS sequence"/>
</dbReference>
<feature type="signal peptide" evidence="3">
    <location>
        <begin position="1"/>
        <end position="21"/>
    </location>
</feature>
<feature type="chain" id="PRO_5040400806" evidence="3">
    <location>
        <begin position="22"/>
        <end position="241"/>
    </location>
</feature>
<name>A0A9P4JQ04_9PLEO</name>
<dbReference type="PANTHER" id="PTHR33657:SF8">
    <property type="entry name" value="DOMAIN PROTEIN, PUTATIVE (AFU_ORTHOLOGUE AFUA_5G00600)-RELATED"/>
    <property type="match status" value="1"/>
</dbReference>
<dbReference type="EMBL" id="ML993995">
    <property type="protein sequence ID" value="KAF2200997.1"/>
    <property type="molecule type" value="Genomic_DNA"/>
</dbReference>
<keyword evidence="2" id="KW-0843">Virulence</keyword>
<comment type="caution">
    <text evidence="4">The sequence shown here is derived from an EMBL/GenBank/DDBJ whole genome shotgun (WGS) entry which is preliminary data.</text>
</comment>
<dbReference type="PANTHER" id="PTHR33657">
    <property type="entry name" value="DOMAIN PROTEIN, PUTATIVE (AFU_ORTHOLOGUE AFUA_5G00600)-RELATED"/>
    <property type="match status" value="1"/>
</dbReference>
<evidence type="ECO:0000256" key="2">
    <source>
        <dbReference type="ARBA" id="ARBA00023026"/>
    </source>
</evidence>
<proteinExistence type="inferred from homology"/>
<gene>
    <name evidence="4" type="ORF">GQ43DRAFT_372488</name>
</gene>
<dbReference type="AlphaFoldDB" id="A0A9P4JQ04"/>
<evidence type="ECO:0000256" key="3">
    <source>
        <dbReference type="SAM" id="SignalP"/>
    </source>
</evidence>
<dbReference type="PIRSF" id="PIRSF029958">
    <property type="entry name" value="Necrosis-inducing_protein"/>
    <property type="match status" value="1"/>
</dbReference>
<evidence type="ECO:0000256" key="1">
    <source>
        <dbReference type="ARBA" id="ARBA00009520"/>
    </source>
</evidence>
<evidence type="ECO:0000313" key="5">
    <source>
        <dbReference type="Proteomes" id="UP000799536"/>
    </source>
</evidence>
<dbReference type="InterPro" id="IPR008701">
    <property type="entry name" value="NPP1"/>
</dbReference>
<dbReference type="OrthoDB" id="89086at2759"/>
<comment type="similarity">
    <text evidence="1">Belongs to the Necrosis inducing protein (NPP1) family.</text>
</comment>
<protein>
    <submittedName>
        <fullName evidence="4">Necrosis-and ethylene-inducing protein-like protein 1</fullName>
    </submittedName>
</protein>
<organism evidence="4 5">
    <name type="scientific">Delitschia confertaspora ATCC 74209</name>
    <dbReference type="NCBI Taxonomy" id="1513339"/>
    <lineage>
        <taxon>Eukaryota</taxon>
        <taxon>Fungi</taxon>
        <taxon>Dikarya</taxon>
        <taxon>Ascomycota</taxon>
        <taxon>Pezizomycotina</taxon>
        <taxon>Dothideomycetes</taxon>
        <taxon>Pleosporomycetidae</taxon>
        <taxon>Pleosporales</taxon>
        <taxon>Delitschiaceae</taxon>
        <taxon>Delitschia</taxon>
    </lineage>
</organism>
<sequence>MFSSLVRLVAVASTVLLSVSASPVELNRRAVINHDAVVGFPETVPSGDLGALYLKYKPFLKVFNGCVPFPAVDASGNTSDGLAPTGPPDGSCDKSTGQVYARSGSHNGLYAIMYSWYMPKDSPSSSLGHRHEWENVVVWLSSQSLSATIHGVSISAHGRYQKTKYPHLASGTSRSLIGYISIFPINHQLIDTSEQGGEQPLIAWESLTSAARSAIQSTDWGAATPSFRDDNFESYLEDAAI</sequence>
<keyword evidence="3" id="KW-0732">Signal</keyword>
<evidence type="ECO:0000313" key="4">
    <source>
        <dbReference type="EMBL" id="KAF2200997.1"/>
    </source>
</evidence>
<keyword evidence="5" id="KW-1185">Reference proteome</keyword>
<accession>A0A9P4JQ04</accession>
<reference evidence="4" key="1">
    <citation type="journal article" date="2020" name="Stud. Mycol.">
        <title>101 Dothideomycetes genomes: a test case for predicting lifestyles and emergence of pathogens.</title>
        <authorList>
            <person name="Haridas S."/>
            <person name="Albert R."/>
            <person name="Binder M."/>
            <person name="Bloem J."/>
            <person name="Labutti K."/>
            <person name="Salamov A."/>
            <person name="Andreopoulos B."/>
            <person name="Baker S."/>
            <person name="Barry K."/>
            <person name="Bills G."/>
            <person name="Bluhm B."/>
            <person name="Cannon C."/>
            <person name="Castanera R."/>
            <person name="Culley D."/>
            <person name="Daum C."/>
            <person name="Ezra D."/>
            <person name="Gonzalez J."/>
            <person name="Henrissat B."/>
            <person name="Kuo A."/>
            <person name="Liang C."/>
            <person name="Lipzen A."/>
            <person name="Lutzoni F."/>
            <person name="Magnuson J."/>
            <person name="Mondo S."/>
            <person name="Nolan M."/>
            <person name="Ohm R."/>
            <person name="Pangilinan J."/>
            <person name="Park H.-J."/>
            <person name="Ramirez L."/>
            <person name="Alfaro M."/>
            <person name="Sun H."/>
            <person name="Tritt A."/>
            <person name="Yoshinaga Y."/>
            <person name="Zwiers L.-H."/>
            <person name="Turgeon B."/>
            <person name="Goodwin S."/>
            <person name="Spatafora J."/>
            <person name="Crous P."/>
            <person name="Grigoriev I."/>
        </authorList>
    </citation>
    <scope>NUCLEOTIDE SEQUENCE</scope>
    <source>
        <strain evidence="4">ATCC 74209</strain>
    </source>
</reference>
<dbReference type="Pfam" id="PF05630">
    <property type="entry name" value="NPP1"/>
    <property type="match status" value="1"/>
</dbReference>